<dbReference type="Pfam" id="PF00085">
    <property type="entry name" value="Thioredoxin"/>
    <property type="match status" value="1"/>
</dbReference>
<evidence type="ECO:0000313" key="3">
    <source>
        <dbReference type="EMBL" id="MFD1522304.1"/>
    </source>
</evidence>
<reference evidence="4" key="1">
    <citation type="journal article" date="2019" name="Int. J. Syst. Evol. Microbiol.">
        <title>The Global Catalogue of Microorganisms (GCM) 10K type strain sequencing project: providing services to taxonomists for standard genome sequencing and annotation.</title>
        <authorList>
            <consortium name="The Broad Institute Genomics Platform"/>
            <consortium name="The Broad Institute Genome Sequencing Center for Infectious Disease"/>
            <person name="Wu L."/>
            <person name="Ma J."/>
        </authorList>
    </citation>
    <scope>NUCLEOTIDE SEQUENCE [LARGE SCALE GENOMIC DNA]</scope>
    <source>
        <strain evidence="4">CCM 7043</strain>
    </source>
</reference>
<dbReference type="SUPFAM" id="SSF52833">
    <property type="entry name" value="Thioredoxin-like"/>
    <property type="match status" value="1"/>
</dbReference>
<dbReference type="EMBL" id="JBHUCO010000045">
    <property type="protein sequence ID" value="MFD1522304.1"/>
    <property type="molecule type" value="Genomic_DNA"/>
</dbReference>
<feature type="domain" description="Thioredoxin" evidence="2">
    <location>
        <begin position="56"/>
        <end position="139"/>
    </location>
</feature>
<accession>A0ABW4F4A2</accession>
<dbReference type="InterPro" id="IPR036249">
    <property type="entry name" value="Thioredoxin-like_sf"/>
</dbReference>
<dbReference type="CDD" id="cd02947">
    <property type="entry name" value="TRX_family"/>
    <property type="match status" value="1"/>
</dbReference>
<organism evidence="3 4">
    <name type="scientific">Pseudonocardia yunnanensis</name>
    <dbReference type="NCBI Taxonomy" id="58107"/>
    <lineage>
        <taxon>Bacteria</taxon>
        <taxon>Bacillati</taxon>
        <taxon>Actinomycetota</taxon>
        <taxon>Actinomycetes</taxon>
        <taxon>Pseudonocardiales</taxon>
        <taxon>Pseudonocardiaceae</taxon>
        <taxon>Pseudonocardia</taxon>
    </lineage>
</organism>
<keyword evidence="1" id="KW-0472">Membrane</keyword>
<evidence type="ECO:0000259" key="2">
    <source>
        <dbReference type="Pfam" id="PF00085"/>
    </source>
</evidence>
<proteinExistence type="predicted"/>
<keyword evidence="1" id="KW-1133">Transmembrane helix</keyword>
<dbReference type="InterPro" id="IPR013766">
    <property type="entry name" value="Thioredoxin_domain"/>
</dbReference>
<comment type="caution">
    <text evidence="3">The sequence shown here is derived from an EMBL/GenBank/DDBJ whole genome shotgun (WGS) entry which is preliminary data.</text>
</comment>
<sequence length="149" mass="15316">MGTNVIDAAGVWALVATLVLATAVGLVLRSRNGRMRTDGIATGGWALAGASAGGSDRVLLLQLSSPVCSPCRQTAALLTELSARRPGVVHREIDVAERPDLARELSVMRTPTVVAFGPDGSELLRVSGVPRLAELEAAIAPGLAGDRPA</sequence>
<protein>
    <submittedName>
        <fullName evidence="3">Thioredoxin family protein</fullName>
    </submittedName>
</protein>
<dbReference type="Gene3D" id="3.40.30.10">
    <property type="entry name" value="Glutaredoxin"/>
    <property type="match status" value="1"/>
</dbReference>
<keyword evidence="4" id="KW-1185">Reference proteome</keyword>
<dbReference type="RefSeq" id="WP_344723671.1">
    <property type="nucleotide sequence ID" value="NZ_BAAAUS010000023.1"/>
</dbReference>
<name>A0ABW4F4A2_9PSEU</name>
<dbReference type="Proteomes" id="UP001597114">
    <property type="component" value="Unassembled WGS sequence"/>
</dbReference>
<gene>
    <name evidence="3" type="ORF">ACFSJD_32730</name>
</gene>
<evidence type="ECO:0000256" key="1">
    <source>
        <dbReference type="SAM" id="Phobius"/>
    </source>
</evidence>
<feature type="transmembrane region" description="Helical" evidence="1">
    <location>
        <begin position="6"/>
        <end position="28"/>
    </location>
</feature>
<evidence type="ECO:0000313" key="4">
    <source>
        <dbReference type="Proteomes" id="UP001597114"/>
    </source>
</evidence>
<keyword evidence="1" id="KW-0812">Transmembrane</keyword>